<organism evidence="3 4">
    <name type="scientific">Amaricoccus macauensis</name>
    <dbReference type="NCBI Taxonomy" id="57001"/>
    <lineage>
        <taxon>Bacteria</taxon>
        <taxon>Pseudomonadati</taxon>
        <taxon>Pseudomonadota</taxon>
        <taxon>Alphaproteobacteria</taxon>
        <taxon>Rhodobacterales</taxon>
        <taxon>Paracoccaceae</taxon>
        <taxon>Amaricoccus</taxon>
    </lineage>
</organism>
<evidence type="ECO:0000256" key="2">
    <source>
        <dbReference type="SAM" id="Phobius"/>
    </source>
</evidence>
<evidence type="ECO:0000256" key="1">
    <source>
        <dbReference type="SAM" id="MobiDB-lite"/>
    </source>
</evidence>
<keyword evidence="4" id="KW-1185">Reference proteome</keyword>
<accession>A0A840SCV6</accession>
<keyword evidence="2" id="KW-0812">Transmembrane</keyword>
<dbReference type="RefSeq" id="WP_184146881.1">
    <property type="nucleotide sequence ID" value="NZ_JACHFM010000001.1"/>
</dbReference>
<reference evidence="3 4" key="1">
    <citation type="submission" date="2020-08" db="EMBL/GenBank/DDBJ databases">
        <title>Genomic Encyclopedia of Type Strains, Phase IV (KMG-IV): sequencing the most valuable type-strain genomes for metagenomic binning, comparative biology and taxonomic classification.</title>
        <authorList>
            <person name="Goeker M."/>
        </authorList>
    </citation>
    <scope>NUCLEOTIDE SEQUENCE [LARGE SCALE GENOMIC DNA]</scope>
    <source>
        <strain evidence="3 4">DSM 101730</strain>
    </source>
</reference>
<evidence type="ECO:0000313" key="4">
    <source>
        <dbReference type="Proteomes" id="UP000549457"/>
    </source>
</evidence>
<comment type="caution">
    <text evidence="3">The sequence shown here is derived from an EMBL/GenBank/DDBJ whole genome shotgun (WGS) entry which is preliminary data.</text>
</comment>
<dbReference type="AlphaFoldDB" id="A0A840SCV6"/>
<evidence type="ECO:0000313" key="3">
    <source>
        <dbReference type="EMBL" id="MBB5220639.1"/>
    </source>
</evidence>
<feature type="transmembrane region" description="Helical" evidence="2">
    <location>
        <begin position="17"/>
        <end position="41"/>
    </location>
</feature>
<proteinExistence type="predicted"/>
<gene>
    <name evidence="3" type="ORF">HNP73_000560</name>
</gene>
<feature type="region of interest" description="Disordered" evidence="1">
    <location>
        <begin position="159"/>
        <end position="190"/>
    </location>
</feature>
<keyword evidence="2" id="KW-1133">Transmembrane helix</keyword>
<dbReference type="EMBL" id="JACHFM010000001">
    <property type="protein sequence ID" value="MBB5220639.1"/>
    <property type="molecule type" value="Genomic_DNA"/>
</dbReference>
<dbReference type="Proteomes" id="UP000549457">
    <property type="component" value="Unassembled WGS sequence"/>
</dbReference>
<name>A0A840SCV6_9RHOB</name>
<protein>
    <submittedName>
        <fullName evidence="3">Uncharacterized protein</fullName>
    </submittedName>
</protein>
<sequence length="349" mass="37019">MAIGAIFSRLTRGARRWAAAASLVWVVVVLAYGIGFLSVASATETRGTLFLDAMFFLMALVLPLGLIWLAAWLAEELRRQREIVTALAEVTAPLVAALDETRASLAHHASPEAIARAVGSAVGEAVAGARPADMSRPLGDLVAGQARLEAVLARLAAPAGAPEARREPAAAATPAPATPSTPAAQTAPDGATPAFTWEQLVRALDFPRDAGDREGFRALKAAQQQPKLGETLQAAEDVLNLLSQEGIFVDELTLDEVEPSSWRRFMAGVRGAKVASIGGITDPQALEVAGRLLKQDAVFRDTAMFFLRRFERVLANYAKDADDHELVALAGTRSGRAFMILSRSSGIFA</sequence>
<keyword evidence="2" id="KW-0472">Membrane</keyword>
<feature type="compositionally biased region" description="Low complexity" evidence="1">
    <location>
        <begin position="169"/>
        <end position="188"/>
    </location>
</feature>
<feature type="transmembrane region" description="Helical" evidence="2">
    <location>
        <begin position="53"/>
        <end position="74"/>
    </location>
</feature>